<comment type="domain">
    <text evidence="8">The N-terminal domain determines nucleotide recognition and specific binding, while the C-terminal domain determines the specific binding to the target protein.</text>
</comment>
<dbReference type="RefSeq" id="WP_153975165.1">
    <property type="nucleotide sequence ID" value="NZ_CP039268.1"/>
</dbReference>
<keyword evidence="4 8" id="KW-0547">Nucleotide-binding</keyword>
<protein>
    <recommendedName>
        <fullName evidence="8">Molybdenum cofactor guanylyltransferase</fullName>
        <shortName evidence="8">MoCo guanylyltransferase</shortName>
        <ecNumber evidence="8">2.7.7.77</ecNumber>
    </recommendedName>
    <alternativeName>
        <fullName evidence="8">GTP:molybdopterin guanylyltransferase</fullName>
    </alternativeName>
    <alternativeName>
        <fullName evidence="8">Mo-MPT guanylyltransferase</fullName>
    </alternativeName>
    <alternativeName>
        <fullName evidence="8">Molybdopterin guanylyltransferase</fullName>
    </alternativeName>
    <alternativeName>
        <fullName evidence="8">Molybdopterin-guanine dinucleotide synthase</fullName>
        <shortName evidence="8">MGD synthase</shortName>
    </alternativeName>
</protein>
<comment type="subcellular location">
    <subcellularLocation>
        <location evidence="8">Cytoplasm</location>
    </subcellularLocation>
</comment>
<feature type="domain" description="MobA-like NTP transferase" evidence="9">
    <location>
        <begin position="11"/>
        <end position="163"/>
    </location>
</feature>
<dbReference type="HAMAP" id="MF_00316">
    <property type="entry name" value="MobA"/>
    <property type="match status" value="1"/>
</dbReference>
<keyword evidence="5 8" id="KW-0460">Magnesium</keyword>
<organism evidence="10 11">
    <name type="scientific">Thermochromatium tepidum ATCC 43061</name>
    <dbReference type="NCBI Taxonomy" id="316276"/>
    <lineage>
        <taxon>Bacteria</taxon>
        <taxon>Pseudomonadati</taxon>
        <taxon>Pseudomonadota</taxon>
        <taxon>Gammaproteobacteria</taxon>
        <taxon>Chromatiales</taxon>
        <taxon>Chromatiaceae</taxon>
        <taxon>Thermochromatium</taxon>
    </lineage>
</organism>
<keyword evidence="2 8" id="KW-0808">Transferase</keyword>
<sequence>MNAPRPETLTGVVLAGGQARRLGGVDKGLILVGGRPLIAWVLDALAPQVGSVLINANRHPERYAEFGYPVVADTLPDHQGPLAGFLAGMRAASTDWILTLPCDGPRPPWDLAARLIGALIEQKAELAVATDGRRRQSVHALLPVALADDLEDFLARGGRRVEDWQQGHRLAVADFSERPEAFANVNTPEELQRFAAREAGAGADDDEIFTASCLWNRLGTG</sequence>
<feature type="binding site" evidence="8">
    <location>
        <begin position="14"/>
        <end position="16"/>
    </location>
    <ligand>
        <name>GTP</name>
        <dbReference type="ChEBI" id="CHEBI:37565"/>
    </ligand>
</feature>
<dbReference type="GO" id="GO:0046872">
    <property type="term" value="F:metal ion binding"/>
    <property type="evidence" value="ECO:0007669"/>
    <property type="project" value="UniProtKB-KW"/>
</dbReference>
<evidence type="ECO:0000313" key="10">
    <source>
        <dbReference type="EMBL" id="QGU32971.1"/>
    </source>
</evidence>
<dbReference type="EC" id="2.7.7.77" evidence="8"/>
<dbReference type="GO" id="GO:1902758">
    <property type="term" value="P:bis(molybdopterin guanine dinucleotide)molybdenum biosynthetic process"/>
    <property type="evidence" value="ECO:0007669"/>
    <property type="project" value="TreeGrafter"/>
</dbReference>
<feature type="binding site" evidence="8">
    <location>
        <position position="103"/>
    </location>
    <ligand>
        <name>Mg(2+)</name>
        <dbReference type="ChEBI" id="CHEBI:18420"/>
    </ligand>
</feature>
<dbReference type="KEGG" id="ttp:E6P07_08235"/>
<proteinExistence type="inferred from homology"/>
<keyword evidence="6 8" id="KW-0342">GTP-binding</keyword>
<dbReference type="InterPro" id="IPR029044">
    <property type="entry name" value="Nucleotide-diphossugar_trans"/>
</dbReference>
<comment type="subunit">
    <text evidence="8">Monomer.</text>
</comment>
<dbReference type="SUPFAM" id="SSF53448">
    <property type="entry name" value="Nucleotide-diphospho-sugar transferases"/>
    <property type="match status" value="1"/>
</dbReference>
<keyword evidence="3 8" id="KW-0479">Metal-binding</keyword>
<name>A0A6I6DZ66_THETI</name>
<dbReference type="GO" id="GO:0061603">
    <property type="term" value="F:molybdenum cofactor guanylyltransferase activity"/>
    <property type="evidence" value="ECO:0007669"/>
    <property type="project" value="UniProtKB-EC"/>
</dbReference>
<dbReference type="PANTHER" id="PTHR19136">
    <property type="entry name" value="MOLYBDENUM COFACTOR GUANYLYLTRANSFERASE"/>
    <property type="match status" value="1"/>
</dbReference>
<comment type="catalytic activity">
    <reaction evidence="8">
        <text>Mo-molybdopterin + GTP + H(+) = Mo-molybdopterin guanine dinucleotide + diphosphate</text>
        <dbReference type="Rhea" id="RHEA:34243"/>
        <dbReference type="ChEBI" id="CHEBI:15378"/>
        <dbReference type="ChEBI" id="CHEBI:33019"/>
        <dbReference type="ChEBI" id="CHEBI:37565"/>
        <dbReference type="ChEBI" id="CHEBI:71302"/>
        <dbReference type="ChEBI" id="CHEBI:71310"/>
        <dbReference type="EC" id="2.7.7.77"/>
    </reaction>
</comment>
<keyword evidence="11" id="KW-1185">Reference proteome</keyword>
<evidence type="ECO:0000256" key="2">
    <source>
        <dbReference type="ARBA" id="ARBA00022679"/>
    </source>
</evidence>
<evidence type="ECO:0000259" key="9">
    <source>
        <dbReference type="Pfam" id="PF12804"/>
    </source>
</evidence>
<evidence type="ECO:0000256" key="4">
    <source>
        <dbReference type="ARBA" id="ARBA00022741"/>
    </source>
</evidence>
<reference evidence="10 11" key="1">
    <citation type="submission" date="2019-12" db="EMBL/GenBank/DDBJ databases">
        <title>The complete genome of the thermophilic, anoxygenic phototrophic gammaproteobacterium Thermochromatium tepidum.</title>
        <authorList>
            <person name="Sattley W.M."/>
            <person name="Swingley W.D."/>
            <person name="Burchell B.M."/>
            <person name="Gurbani S.A."/>
            <person name="Kujawa C.M."/>
            <person name="Nuccio D.A."/>
            <person name="Schladweiler J."/>
            <person name="Shaffer K.N."/>
            <person name="Stokes L.M."/>
            <person name="Touchman J.W."/>
            <person name="Blankenship R.E."/>
            <person name="Madigan M.T."/>
        </authorList>
    </citation>
    <scope>NUCLEOTIDE SEQUENCE [LARGE SCALE GENOMIC DNA]</scope>
    <source>
        <strain evidence="10 11">ATCC 43061</strain>
    </source>
</reference>
<accession>A0A6I6DZ66</accession>
<dbReference type="OrthoDB" id="9788394at2"/>
<evidence type="ECO:0000256" key="1">
    <source>
        <dbReference type="ARBA" id="ARBA00022490"/>
    </source>
</evidence>
<dbReference type="GO" id="GO:0005525">
    <property type="term" value="F:GTP binding"/>
    <property type="evidence" value="ECO:0007669"/>
    <property type="project" value="UniProtKB-UniRule"/>
</dbReference>
<dbReference type="Gene3D" id="3.90.550.10">
    <property type="entry name" value="Spore Coat Polysaccharide Biosynthesis Protein SpsA, Chain A"/>
    <property type="match status" value="1"/>
</dbReference>
<comment type="cofactor">
    <cofactor evidence="8">
        <name>Mg(2+)</name>
        <dbReference type="ChEBI" id="CHEBI:18420"/>
    </cofactor>
</comment>
<comment type="function">
    <text evidence="8">Transfers a GMP moiety from GTP to Mo-molybdopterin (Mo-MPT) cofactor (Moco or molybdenum cofactor) to form Mo-molybdopterin guanine dinucleotide (Mo-MGD) cofactor.</text>
</comment>
<dbReference type="GO" id="GO:0005737">
    <property type="term" value="C:cytoplasm"/>
    <property type="evidence" value="ECO:0007669"/>
    <property type="project" value="UniProtKB-SubCell"/>
</dbReference>
<feature type="binding site" evidence="8">
    <location>
        <position position="73"/>
    </location>
    <ligand>
        <name>GTP</name>
        <dbReference type="ChEBI" id="CHEBI:37565"/>
    </ligand>
</feature>
<keyword evidence="7 8" id="KW-0501">Molybdenum cofactor biosynthesis</keyword>
<evidence type="ECO:0000256" key="8">
    <source>
        <dbReference type="HAMAP-Rule" id="MF_00316"/>
    </source>
</evidence>
<evidence type="ECO:0000256" key="6">
    <source>
        <dbReference type="ARBA" id="ARBA00023134"/>
    </source>
</evidence>
<dbReference type="Pfam" id="PF12804">
    <property type="entry name" value="NTP_transf_3"/>
    <property type="match status" value="1"/>
</dbReference>
<evidence type="ECO:0000256" key="7">
    <source>
        <dbReference type="ARBA" id="ARBA00023150"/>
    </source>
</evidence>
<evidence type="ECO:0000256" key="5">
    <source>
        <dbReference type="ARBA" id="ARBA00022842"/>
    </source>
</evidence>
<comment type="similarity">
    <text evidence="8">Belongs to the MobA family.</text>
</comment>
<dbReference type="NCBIfam" id="TIGR02665">
    <property type="entry name" value="molyb_mobA"/>
    <property type="match status" value="1"/>
</dbReference>
<dbReference type="EMBL" id="CP039268">
    <property type="protein sequence ID" value="QGU32971.1"/>
    <property type="molecule type" value="Genomic_DNA"/>
</dbReference>
<dbReference type="Proteomes" id="UP000426424">
    <property type="component" value="Chromosome"/>
</dbReference>
<feature type="binding site" evidence="8">
    <location>
        <position position="55"/>
    </location>
    <ligand>
        <name>GTP</name>
        <dbReference type="ChEBI" id="CHEBI:37565"/>
    </ligand>
</feature>
<dbReference type="CDD" id="cd02503">
    <property type="entry name" value="MobA"/>
    <property type="match status" value="1"/>
</dbReference>
<dbReference type="AlphaFoldDB" id="A0A6I6DZ66"/>
<dbReference type="PANTHER" id="PTHR19136:SF81">
    <property type="entry name" value="MOLYBDENUM COFACTOR GUANYLYLTRANSFERASE"/>
    <property type="match status" value="1"/>
</dbReference>
<evidence type="ECO:0000256" key="3">
    <source>
        <dbReference type="ARBA" id="ARBA00022723"/>
    </source>
</evidence>
<gene>
    <name evidence="8 10" type="primary">mobA</name>
    <name evidence="10" type="ORF">E6P07_08235</name>
</gene>
<feature type="binding site" evidence="8">
    <location>
        <position position="103"/>
    </location>
    <ligand>
        <name>GTP</name>
        <dbReference type="ChEBI" id="CHEBI:37565"/>
    </ligand>
</feature>
<feature type="binding site" evidence="8">
    <location>
        <position position="27"/>
    </location>
    <ligand>
        <name>GTP</name>
        <dbReference type="ChEBI" id="CHEBI:37565"/>
    </ligand>
</feature>
<evidence type="ECO:0000313" key="11">
    <source>
        <dbReference type="Proteomes" id="UP000426424"/>
    </source>
</evidence>
<keyword evidence="10" id="KW-0548">Nucleotidyltransferase</keyword>
<keyword evidence="1 8" id="KW-0963">Cytoplasm</keyword>
<dbReference type="InterPro" id="IPR025877">
    <property type="entry name" value="MobA-like_NTP_Trfase"/>
</dbReference>
<dbReference type="InterPro" id="IPR013482">
    <property type="entry name" value="Molybde_CF_guanTrfase"/>
</dbReference>